<keyword evidence="1 3" id="KW-0238">DNA-binding</keyword>
<dbReference type="InterPro" id="IPR009071">
    <property type="entry name" value="HMG_box_dom"/>
</dbReference>
<dbReference type="AlphaFoldDB" id="A0A0C3KPV1"/>
<evidence type="ECO:0000313" key="7">
    <source>
        <dbReference type="Proteomes" id="UP000054217"/>
    </source>
</evidence>
<evidence type="ECO:0000256" key="3">
    <source>
        <dbReference type="PROSITE-ProRule" id="PRU00267"/>
    </source>
</evidence>
<dbReference type="GO" id="GO:0005634">
    <property type="term" value="C:nucleus"/>
    <property type="evidence" value="ECO:0007669"/>
    <property type="project" value="UniProtKB-UniRule"/>
</dbReference>
<dbReference type="InterPro" id="IPR050140">
    <property type="entry name" value="SRY-related_HMG-box_TF-like"/>
</dbReference>
<dbReference type="SUPFAM" id="SSF47095">
    <property type="entry name" value="HMG-box"/>
    <property type="match status" value="1"/>
</dbReference>
<dbReference type="EMBL" id="KN831949">
    <property type="protein sequence ID" value="KIO11647.1"/>
    <property type="molecule type" value="Genomic_DNA"/>
</dbReference>
<evidence type="ECO:0000256" key="2">
    <source>
        <dbReference type="ARBA" id="ARBA00023163"/>
    </source>
</evidence>
<dbReference type="HOGENOM" id="CLU_028294_0_0_1"/>
<feature type="DNA-binding region" description="HMG box" evidence="3">
    <location>
        <begin position="75"/>
        <end position="143"/>
    </location>
</feature>
<dbReference type="SMART" id="SM00398">
    <property type="entry name" value="HMG"/>
    <property type="match status" value="1"/>
</dbReference>
<name>A0A0C3KPV1_PISTI</name>
<feature type="region of interest" description="Disordered" evidence="4">
    <location>
        <begin position="303"/>
        <end position="322"/>
    </location>
</feature>
<feature type="region of interest" description="Disordered" evidence="4">
    <location>
        <begin position="136"/>
        <end position="191"/>
    </location>
</feature>
<feature type="compositionally biased region" description="Polar residues" evidence="4">
    <location>
        <begin position="413"/>
        <end position="436"/>
    </location>
</feature>
<feature type="region of interest" description="Disordered" evidence="4">
    <location>
        <begin position="392"/>
        <end position="467"/>
    </location>
</feature>
<accession>A0A0C3KPV1</accession>
<feature type="compositionally biased region" description="Basic residues" evidence="4">
    <location>
        <begin position="145"/>
        <end position="156"/>
    </location>
</feature>
<evidence type="ECO:0000256" key="1">
    <source>
        <dbReference type="ARBA" id="ARBA00023125"/>
    </source>
</evidence>
<feature type="compositionally biased region" description="Polar residues" evidence="4">
    <location>
        <begin position="447"/>
        <end position="467"/>
    </location>
</feature>
<feature type="compositionally biased region" description="Low complexity" evidence="4">
    <location>
        <begin position="276"/>
        <end position="295"/>
    </location>
</feature>
<dbReference type="Pfam" id="PF00505">
    <property type="entry name" value="HMG_box"/>
    <property type="match status" value="1"/>
</dbReference>
<dbReference type="STRING" id="870435.A0A0C3KPV1"/>
<dbReference type="GO" id="GO:0000978">
    <property type="term" value="F:RNA polymerase II cis-regulatory region sequence-specific DNA binding"/>
    <property type="evidence" value="ECO:0007669"/>
    <property type="project" value="TreeGrafter"/>
</dbReference>
<feature type="compositionally biased region" description="Low complexity" evidence="4">
    <location>
        <begin position="437"/>
        <end position="446"/>
    </location>
</feature>
<evidence type="ECO:0000313" key="6">
    <source>
        <dbReference type="EMBL" id="KIO11647.1"/>
    </source>
</evidence>
<sequence>MQRPNPDLTRHGAVAEHSGPSNARTYSYDLGSPCGSDIDDLGNLVYSDVHKMDADMDDDLDASLISQSLNPDGTPKRPMNAFMIFARRRRPQISAENQSMRTGDISKILSREWNSMDPSEKQFYLDQAKQLKDNFNQKYPDYVYRRRPNNSRRRRKTDAAIGSSSELHSTADDCIPDGPDPSSVDTDEPPYGVQDNCYSTVTAEASSDRYVAPRTRESTHPPGDALVYRPPSDIPYHPSHHGRSSDVALRFPMQAPAGALESTPLYQPYPPPQIHPPYFSGPSGEGEGWPSSSRGESARIHVQNWPSGQGPVHSGEDGRHGYEQQVPSHQWVGAGQSESSGPPRVHPSYNLPTLTSALLPVQRSSQGNYSSLVPSQPMVAGQQYPAAPAMQGISLQGRPGDSYDSMGYPSQPAPQSNYVSVPSSASGPYQSVRNVVSSSQPSTSQSRVHPSSASGSGLDTSQQQHRY</sequence>
<keyword evidence="3" id="KW-0539">Nucleus</keyword>
<dbReference type="Gene3D" id="1.10.30.10">
    <property type="entry name" value="High mobility group box domain"/>
    <property type="match status" value="1"/>
</dbReference>
<organism evidence="6 7">
    <name type="scientific">Pisolithus tinctorius Marx 270</name>
    <dbReference type="NCBI Taxonomy" id="870435"/>
    <lineage>
        <taxon>Eukaryota</taxon>
        <taxon>Fungi</taxon>
        <taxon>Dikarya</taxon>
        <taxon>Basidiomycota</taxon>
        <taxon>Agaricomycotina</taxon>
        <taxon>Agaricomycetes</taxon>
        <taxon>Agaricomycetidae</taxon>
        <taxon>Boletales</taxon>
        <taxon>Sclerodermatineae</taxon>
        <taxon>Pisolithaceae</taxon>
        <taxon>Pisolithus</taxon>
    </lineage>
</organism>
<protein>
    <recommendedName>
        <fullName evidence="5">HMG box domain-containing protein</fullName>
    </recommendedName>
</protein>
<feature type="region of interest" description="Disordered" evidence="4">
    <location>
        <begin position="208"/>
        <end position="244"/>
    </location>
</feature>
<dbReference type="PANTHER" id="PTHR10270:SF161">
    <property type="entry name" value="SEX-DETERMINING REGION Y PROTEIN"/>
    <property type="match status" value="1"/>
</dbReference>
<feature type="region of interest" description="Disordered" evidence="4">
    <location>
        <begin position="1"/>
        <end position="28"/>
    </location>
</feature>
<dbReference type="GO" id="GO:0030154">
    <property type="term" value="P:cell differentiation"/>
    <property type="evidence" value="ECO:0007669"/>
    <property type="project" value="TreeGrafter"/>
</dbReference>
<keyword evidence="7" id="KW-1185">Reference proteome</keyword>
<dbReference type="PROSITE" id="PS50118">
    <property type="entry name" value="HMG_BOX_2"/>
    <property type="match status" value="1"/>
</dbReference>
<feature type="domain" description="HMG box" evidence="5">
    <location>
        <begin position="75"/>
        <end position="143"/>
    </location>
</feature>
<dbReference type="Proteomes" id="UP000054217">
    <property type="component" value="Unassembled WGS sequence"/>
</dbReference>
<feature type="region of interest" description="Disordered" evidence="4">
    <location>
        <begin position="262"/>
        <end position="297"/>
    </location>
</feature>
<gene>
    <name evidence="6" type="ORF">M404DRAFT_20272</name>
</gene>
<reference evidence="6 7" key="1">
    <citation type="submission" date="2014-04" db="EMBL/GenBank/DDBJ databases">
        <authorList>
            <consortium name="DOE Joint Genome Institute"/>
            <person name="Kuo A."/>
            <person name="Kohler A."/>
            <person name="Costa M.D."/>
            <person name="Nagy L.G."/>
            <person name="Floudas D."/>
            <person name="Copeland A."/>
            <person name="Barry K.W."/>
            <person name="Cichocki N."/>
            <person name="Veneault-Fourrey C."/>
            <person name="LaButti K."/>
            <person name="Lindquist E.A."/>
            <person name="Lipzen A."/>
            <person name="Lundell T."/>
            <person name="Morin E."/>
            <person name="Murat C."/>
            <person name="Sun H."/>
            <person name="Tunlid A."/>
            <person name="Henrissat B."/>
            <person name="Grigoriev I.V."/>
            <person name="Hibbett D.S."/>
            <person name="Martin F."/>
            <person name="Nordberg H.P."/>
            <person name="Cantor M.N."/>
            <person name="Hua S.X."/>
        </authorList>
    </citation>
    <scope>NUCLEOTIDE SEQUENCE [LARGE SCALE GENOMIC DNA]</scope>
    <source>
        <strain evidence="6 7">Marx 270</strain>
    </source>
</reference>
<proteinExistence type="predicted"/>
<dbReference type="PANTHER" id="PTHR10270">
    <property type="entry name" value="SOX TRANSCRIPTION FACTOR"/>
    <property type="match status" value="1"/>
</dbReference>
<dbReference type="InterPro" id="IPR036910">
    <property type="entry name" value="HMG_box_dom_sf"/>
</dbReference>
<reference evidence="7" key="2">
    <citation type="submission" date="2015-01" db="EMBL/GenBank/DDBJ databases">
        <title>Evolutionary Origins and Diversification of the Mycorrhizal Mutualists.</title>
        <authorList>
            <consortium name="DOE Joint Genome Institute"/>
            <consortium name="Mycorrhizal Genomics Consortium"/>
            <person name="Kohler A."/>
            <person name="Kuo A."/>
            <person name="Nagy L.G."/>
            <person name="Floudas D."/>
            <person name="Copeland A."/>
            <person name="Barry K.W."/>
            <person name="Cichocki N."/>
            <person name="Veneault-Fourrey C."/>
            <person name="LaButti K."/>
            <person name="Lindquist E.A."/>
            <person name="Lipzen A."/>
            <person name="Lundell T."/>
            <person name="Morin E."/>
            <person name="Murat C."/>
            <person name="Riley R."/>
            <person name="Ohm R."/>
            <person name="Sun H."/>
            <person name="Tunlid A."/>
            <person name="Henrissat B."/>
            <person name="Grigoriev I.V."/>
            <person name="Hibbett D.S."/>
            <person name="Martin F."/>
        </authorList>
    </citation>
    <scope>NUCLEOTIDE SEQUENCE [LARGE SCALE GENOMIC DNA]</scope>
    <source>
        <strain evidence="7">Marx 270</strain>
    </source>
</reference>
<dbReference type="GO" id="GO:0001228">
    <property type="term" value="F:DNA-binding transcription activator activity, RNA polymerase II-specific"/>
    <property type="evidence" value="ECO:0007669"/>
    <property type="project" value="TreeGrafter"/>
</dbReference>
<dbReference type="InParanoid" id="A0A0C3KPV1"/>
<dbReference type="OrthoDB" id="1919336at2759"/>
<keyword evidence="2" id="KW-0804">Transcription</keyword>
<evidence type="ECO:0000259" key="5">
    <source>
        <dbReference type="PROSITE" id="PS50118"/>
    </source>
</evidence>
<feature type="region of interest" description="Disordered" evidence="4">
    <location>
        <begin position="332"/>
        <end position="351"/>
    </location>
</feature>
<evidence type="ECO:0000256" key="4">
    <source>
        <dbReference type="SAM" id="MobiDB-lite"/>
    </source>
</evidence>